<evidence type="ECO:0000313" key="1">
    <source>
        <dbReference type="EMBL" id="WVX50250.1"/>
    </source>
</evidence>
<dbReference type="SUPFAM" id="SSF48317">
    <property type="entry name" value="Acid phosphatase/Vanadium-dependent haloperoxidase"/>
    <property type="match status" value="1"/>
</dbReference>
<dbReference type="Gene3D" id="1.20.144.10">
    <property type="entry name" value="Phosphatidic acid phosphatase type 2/haloperoxidase"/>
    <property type="match status" value="1"/>
</dbReference>
<reference evidence="2" key="1">
    <citation type="submission" date="2024-01" db="EMBL/GenBank/DDBJ databases">
        <title>Roseobacter fucihabitans sp. nov., isolated from the brown alga Fucus spiralis.</title>
        <authorList>
            <person name="Hahnke S."/>
            <person name="Berger M."/>
            <person name="Schlingloff A."/>
            <person name="Athale I."/>
            <person name="Neumann-Schaal M."/>
            <person name="Adenaya A."/>
            <person name="Poehlein A."/>
            <person name="Daniel R."/>
            <person name="Pertersen J."/>
            <person name="Brinkhoff T."/>
        </authorList>
    </citation>
    <scope>NUCLEOTIDE SEQUENCE [LARGE SCALE GENOMIC DNA]</scope>
    <source>
        <strain evidence="2">B14</strain>
    </source>
</reference>
<evidence type="ECO:0008006" key="3">
    <source>
        <dbReference type="Google" id="ProtNLM"/>
    </source>
</evidence>
<evidence type="ECO:0000313" key="2">
    <source>
        <dbReference type="Proteomes" id="UP001318682"/>
    </source>
</evidence>
<sequence length="348" mass="38726">MKLEPHGNLKTAYKNSRVGLFRKMPNFKGDDSQYQALLQGWLDDVSNLIWPRWEGGAWTGGSTASFVGGDTPIFEAVAEADLRICLAAFQQSDILTQQPDVHPDLPATKHRQHGWHYIVEDAGRFDREQDCFEDADTRSFDNFASRSTGSNFAAYFGDIAPKHVMSDGAVVDTLTQFESDFWGNIGRVQPSIWDIKELFMRPRPYTAATVFGMDDFQWTTADSVTHTGVHPSILSGHCIQGILGGCNAFAAWTARGFGNAEAVEALKQYAVDWGDRRVFAGVHYLTDNVGSWVLALRLIPHLYSNPAPILDFAKDAIRDKSAAYSTISENFNDEPLKPILDLLNQDLT</sequence>
<proteinExistence type="predicted"/>
<keyword evidence="2" id="KW-1185">Reference proteome</keyword>
<accession>A0ABZ2BXR1</accession>
<dbReference type="EMBL" id="CP143423">
    <property type="protein sequence ID" value="WVX50250.1"/>
    <property type="molecule type" value="Genomic_DNA"/>
</dbReference>
<organism evidence="1 2">
    <name type="scientific">Roseobacter fucihabitans</name>
    <dbReference type="NCBI Taxonomy" id="1537242"/>
    <lineage>
        <taxon>Bacteria</taxon>
        <taxon>Pseudomonadati</taxon>
        <taxon>Pseudomonadota</taxon>
        <taxon>Alphaproteobacteria</taxon>
        <taxon>Rhodobacterales</taxon>
        <taxon>Roseobacteraceae</taxon>
        <taxon>Roseobacter</taxon>
    </lineage>
</organism>
<protein>
    <recommendedName>
        <fullName evidence="3">Phosphatidic acid phosphatase type 2/haloperoxidase domain-containing protein</fullName>
    </recommendedName>
</protein>
<dbReference type="Proteomes" id="UP001318682">
    <property type="component" value="Chromosome"/>
</dbReference>
<name>A0ABZ2BXR1_9RHOB</name>
<dbReference type="InterPro" id="IPR036938">
    <property type="entry name" value="PAP2/HPO_sf"/>
</dbReference>
<gene>
    <name evidence="1" type="ORF">ROLI_033470</name>
</gene>
<dbReference type="RefSeq" id="WP_187430957.1">
    <property type="nucleotide sequence ID" value="NZ_CP143423.1"/>
</dbReference>